<reference evidence="2 4" key="2">
    <citation type="journal article" date="2014" name="BMC Genomics">
        <title>An improved genome release (version Mt4.0) for the model legume Medicago truncatula.</title>
        <authorList>
            <person name="Tang H."/>
            <person name="Krishnakumar V."/>
            <person name="Bidwell S."/>
            <person name="Rosen B."/>
            <person name="Chan A."/>
            <person name="Zhou S."/>
            <person name="Gentzbittel L."/>
            <person name="Childs K.L."/>
            <person name="Yandell M."/>
            <person name="Gundlach H."/>
            <person name="Mayer K.F."/>
            <person name="Schwartz D.C."/>
            <person name="Town C.D."/>
        </authorList>
    </citation>
    <scope>GENOME REANNOTATION</scope>
    <source>
        <strain evidence="2">A17</strain>
        <strain evidence="3 4">cv. Jemalong A17</strain>
    </source>
</reference>
<evidence type="ECO:0000313" key="2">
    <source>
        <dbReference type="EMBL" id="KEH28559.1"/>
    </source>
</evidence>
<dbReference type="Proteomes" id="UP000002051">
    <property type="component" value="Chromosome 4"/>
</dbReference>
<feature type="transmembrane region" description="Helical" evidence="1">
    <location>
        <begin position="16"/>
        <end position="36"/>
    </location>
</feature>
<dbReference type="EMBL" id="CM001220">
    <property type="protein sequence ID" value="KEH28559.1"/>
    <property type="molecule type" value="Genomic_DNA"/>
</dbReference>
<evidence type="ECO:0000256" key="1">
    <source>
        <dbReference type="SAM" id="Phobius"/>
    </source>
</evidence>
<dbReference type="AlphaFoldDB" id="A0A072UFM9"/>
<keyword evidence="4" id="KW-1185">Reference proteome</keyword>
<name>A0A072UFM9_MEDTR</name>
<reference evidence="3" key="3">
    <citation type="submission" date="2015-04" db="UniProtKB">
        <authorList>
            <consortium name="EnsemblPlants"/>
        </authorList>
    </citation>
    <scope>IDENTIFICATION</scope>
    <source>
        <strain evidence="3">cv. Jemalong A17</strain>
    </source>
</reference>
<dbReference type="HOGENOM" id="CLU_2907462_0_0_1"/>
<keyword evidence="1" id="KW-1133">Transmembrane helix</keyword>
<keyword evidence="1 2" id="KW-0812">Transmembrane</keyword>
<sequence>MWPKGLSVCGRIFRDFIRGIFTFLIAELNAAAIMTIEMAHDRFRGLLGWNVLEQCTMCSIRM</sequence>
<accession>A0A072UFM9</accession>
<keyword evidence="1" id="KW-0472">Membrane</keyword>
<dbReference type="EnsemblPlants" id="KEH28559">
    <property type="protein sequence ID" value="KEH28559"/>
    <property type="gene ID" value="MTR_4g007520"/>
</dbReference>
<evidence type="ECO:0000313" key="4">
    <source>
        <dbReference type="Proteomes" id="UP000002051"/>
    </source>
</evidence>
<organism evidence="2 4">
    <name type="scientific">Medicago truncatula</name>
    <name type="common">Barrel medic</name>
    <name type="synonym">Medicago tribuloides</name>
    <dbReference type="NCBI Taxonomy" id="3880"/>
    <lineage>
        <taxon>Eukaryota</taxon>
        <taxon>Viridiplantae</taxon>
        <taxon>Streptophyta</taxon>
        <taxon>Embryophyta</taxon>
        <taxon>Tracheophyta</taxon>
        <taxon>Spermatophyta</taxon>
        <taxon>Magnoliopsida</taxon>
        <taxon>eudicotyledons</taxon>
        <taxon>Gunneridae</taxon>
        <taxon>Pentapetalae</taxon>
        <taxon>rosids</taxon>
        <taxon>fabids</taxon>
        <taxon>Fabales</taxon>
        <taxon>Fabaceae</taxon>
        <taxon>Papilionoideae</taxon>
        <taxon>50 kb inversion clade</taxon>
        <taxon>NPAAA clade</taxon>
        <taxon>Hologalegina</taxon>
        <taxon>IRL clade</taxon>
        <taxon>Trifolieae</taxon>
        <taxon>Medicago</taxon>
    </lineage>
</organism>
<reference evidence="2 4" key="1">
    <citation type="journal article" date="2011" name="Nature">
        <title>The Medicago genome provides insight into the evolution of rhizobial symbioses.</title>
        <authorList>
            <person name="Young N.D."/>
            <person name="Debelle F."/>
            <person name="Oldroyd G.E."/>
            <person name="Geurts R."/>
            <person name="Cannon S.B."/>
            <person name="Udvardi M.K."/>
            <person name="Benedito V.A."/>
            <person name="Mayer K.F."/>
            <person name="Gouzy J."/>
            <person name="Schoof H."/>
            <person name="Van de Peer Y."/>
            <person name="Proost S."/>
            <person name="Cook D.R."/>
            <person name="Meyers B.C."/>
            <person name="Spannagl M."/>
            <person name="Cheung F."/>
            <person name="De Mita S."/>
            <person name="Krishnakumar V."/>
            <person name="Gundlach H."/>
            <person name="Zhou S."/>
            <person name="Mudge J."/>
            <person name="Bharti A.K."/>
            <person name="Murray J.D."/>
            <person name="Naoumkina M.A."/>
            <person name="Rosen B."/>
            <person name="Silverstein K.A."/>
            <person name="Tang H."/>
            <person name="Rombauts S."/>
            <person name="Zhao P.X."/>
            <person name="Zhou P."/>
            <person name="Barbe V."/>
            <person name="Bardou P."/>
            <person name="Bechner M."/>
            <person name="Bellec A."/>
            <person name="Berger A."/>
            <person name="Berges H."/>
            <person name="Bidwell S."/>
            <person name="Bisseling T."/>
            <person name="Choisne N."/>
            <person name="Couloux A."/>
            <person name="Denny R."/>
            <person name="Deshpande S."/>
            <person name="Dai X."/>
            <person name="Doyle J.J."/>
            <person name="Dudez A.M."/>
            <person name="Farmer A.D."/>
            <person name="Fouteau S."/>
            <person name="Franken C."/>
            <person name="Gibelin C."/>
            <person name="Gish J."/>
            <person name="Goldstein S."/>
            <person name="Gonzalez A.J."/>
            <person name="Green P.J."/>
            <person name="Hallab A."/>
            <person name="Hartog M."/>
            <person name="Hua A."/>
            <person name="Humphray S.J."/>
            <person name="Jeong D.H."/>
            <person name="Jing Y."/>
            <person name="Jocker A."/>
            <person name="Kenton S.M."/>
            <person name="Kim D.J."/>
            <person name="Klee K."/>
            <person name="Lai H."/>
            <person name="Lang C."/>
            <person name="Lin S."/>
            <person name="Macmil S.L."/>
            <person name="Magdelenat G."/>
            <person name="Matthews L."/>
            <person name="McCorrison J."/>
            <person name="Monaghan E.L."/>
            <person name="Mun J.H."/>
            <person name="Najar F.Z."/>
            <person name="Nicholson C."/>
            <person name="Noirot C."/>
            <person name="O'Bleness M."/>
            <person name="Paule C.R."/>
            <person name="Poulain J."/>
            <person name="Prion F."/>
            <person name="Qin B."/>
            <person name="Qu C."/>
            <person name="Retzel E.F."/>
            <person name="Riddle C."/>
            <person name="Sallet E."/>
            <person name="Samain S."/>
            <person name="Samson N."/>
            <person name="Sanders I."/>
            <person name="Saurat O."/>
            <person name="Scarpelli C."/>
            <person name="Schiex T."/>
            <person name="Segurens B."/>
            <person name="Severin A.J."/>
            <person name="Sherrier D.J."/>
            <person name="Shi R."/>
            <person name="Sims S."/>
            <person name="Singer S.R."/>
            <person name="Sinharoy S."/>
            <person name="Sterck L."/>
            <person name="Viollet A."/>
            <person name="Wang B.B."/>
            <person name="Wang K."/>
            <person name="Wang M."/>
            <person name="Wang X."/>
            <person name="Warfsmann J."/>
            <person name="Weissenbach J."/>
            <person name="White D.D."/>
            <person name="White J.D."/>
            <person name="Wiley G.B."/>
            <person name="Wincker P."/>
            <person name="Xing Y."/>
            <person name="Yang L."/>
            <person name="Yao Z."/>
            <person name="Ying F."/>
            <person name="Zhai J."/>
            <person name="Zhou L."/>
            <person name="Zuber A."/>
            <person name="Denarie J."/>
            <person name="Dixon R.A."/>
            <person name="May G.D."/>
            <person name="Schwartz D.C."/>
            <person name="Rogers J."/>
            <person name="Quetier F."/>
            <person name="Town C.D."/>
            <person name="Roe B.A."/>
        </authorList>
    </citation>
    <scope>NUCLEOTIDE SEQUENCE [LARGE SCALE GENOMIC DNA]</scope>
    <source>
        <strain evidence="2">A17</strain>
        <strain evidence="3 4">cv. Jemalong A17</strain>
    </source>
</reference>
<proteinExistence type="predicted"/>
<gene>
    <name evidence="2" type="ordered locus">MTR_4g007520</name>
</gene>
<protein>
    <submittedName>
        <fullName evidence="2">Transmembrane protein, putative</fullName>
    </submittedName>
</protein>
<evidence type="ECO:0000313" key="3">
    <source>
        <dbReference type="EnsemblPlants" id="KEH28559"/>
    </source>
</evidence>